<reference evidence="2" key="1">
    <citation type="submission" date="2022-07" db="EMBL/GenBank/DDBJ databases">
        <title>Draft genome sequence of Zalerion maritima ATCC 34329, a (micro)plastics degrading marine fungus.</title>
        <authorList>
            <person name="Paco A."/>
            <person name="Goncalves M.F.M."/>
            <person name="Rocha-Santos T.A.P."/>
            <person name="Alves A."/>
        </authorList>
    </citation>
    <scope>NUCLEOTIDE SEQUENCE</scope>
    <source>
        <strain evidence="2">ATCC 34329</strain>
    </source>
</reference>
<organism evidence="2 3">
    <name type="scientific">Zalerion maritima</name>
    <dbReference type="NCBI Taxonomy" id="339359"/>
    <lineage>
        <taxon>Eukaryota</taxon>
        <taxon>Fungi</taxon>
        <taxon>Dikarya</taxon>
        <taxon>Ascomycota</taxon>
        <taxon>Pezizomycotina</taxon>
        <taxon>Sordariomycetes</taxon>
        <taxon>Lulworthiomycetidae</taxon>
        <taxon>Lulworthiales</taxon>
        <taxon>Lulworthiaceae</taxon>
        <taxon>Zalerion</taxon>
    </lineage>
</organism>
<feature type="compositionally biased region" description="Basic and acidic residues" evidence="1">
    <location>
        <begin position="248"/>
        <end position="257"/>
    </location>
</feature>
<feature type="compositionally biased region" description="Polar residues" evidence="1">
    <location>
        <begin position="258"/>
        <end position="279"/>
    </location>
</feature>
<gene>
    <name evidence="2" type="ORF">MKZ38_006755</name>
</gene>
<evidence type="ECO:0000313" key="2">
    <source>
        <dbReference type="EMBL" id="KAJ2895255.1"/>
    </source>
</evidence>
<name>A0AAD5WPL4_9PEZI</name>
<proteinExistence type="predicted"/>
<comment type="caution">
    <text evidence="2">The sequence shown here is derived from an EMBL/GenBank/DDBJ whole genome shotgun (WGS) entry which is preliminary data.</text>
</comment>
<evidence type="ECO:0000256" key="1">
    <source>
        <dbReference type="SAM" id="MobiDB-lite"/>
    </source>
</evidence>
<feature type="region of interest" description="Disordered" evidence="1">
    <location>
        <begin position="248"/>
        <end position="279"/>
    </location>
</feature>
<dbReference type="Proteomes" id="UP001201980">
    <property type="component" value="Unassembled WGS sequence"/>
</dbReference>
<feature type="region of interest" description="Disordered" evidence="1">
    <location>
        <begin position="99"/>
        <end position="195"/>
    </location>
</feature>
<sequence length="408" mass="46057">MADHTPTFFSPNLRTRAWAAMHAAAERDLRDHPPPPYTVYAKASGSYPHCHLDIHEHHDCHHQGHQGDGQKAGNPQTLSNYINDSFNREPRLRLSIYIHADNPGDGNHNPLQTSIHQHQAAPTQQPQPQPQQPQPQPQPQPQQPRPQDSQEFQSLQPCTSTRSQGSSVSPPPPQSQPVPVTIATSQSPAERAQQSHHIALDTLRIDYLKALLARHETHATEVSAWRRKRAMKRAGAQGAKVLLEERQEAQLQHEQRLQHSQGQQDHSVPLRTPNTPANENGASGLFSSSWVWQCRDFLAKIGHPATTSEMSKKERLAYLRQKRKIDERFGRETRGESGSWFAARWDEGDTVDQFPKSLEKALHHWTPWYPGQDCFQVEVEHQCGNVGDVRTANGVRYGGNTQTVVLKY</sequence>
<feature type="compositionally biased region" description="Pro residues" evidence="1">
    <location>
        <begin position="125"/>
        <end position="144"/>
    </location>
</feature>
<dbReference type="AlphaFoldDB" id="A0AAD5WPL4"/>
<feature type="region of interest" description="Disordered" evidence="1">
    <location>
        <begin position="58"/>
        <end position="83"/>
    </location>
</feature>
<protein>
    <submittedName>
        <fullName evidence="2">Uncharacterized protein</fullName>
    </submittedName>
</protein>
<accession>A0AAD5WPL4</accession>
<evidence type="ECO:0000313" key="3">
    <source>
        <dbReference type="Proteomes" id="UP001201980"/>
    </source>
</evidence>
<feature type="compositionally biased region" description="Polar residues" evidence="1">
    <location>
        <begin position="73"/>
        <end position="83"/>
    </location>
</feature>
<dbReference type="EMBL" id="JAKWBI020000416">
    <property type="protein sequence ID" value="KAJ2895255.1"/>
    <property type="molecule type" value="Genomic_DNA"/>
</dbReference>
<keyword evidence="3" id="KW-1185">Reference proteome</keyword>
<feature type="compositionally biased region" description="Polar residues" evidence="1">
    <location>
        <begin position="149"/>
        <end position="162"/>
    </location>
</feature>
<feature type="compositionally biased region" description="Polar residues" evidence="1">
    <location>
        <begin position="109"/>
        <end position="123"/>
    </location>
</feature>